<dbReference type="OrthoDB" id="1738242at2"/>
<gene>
    <name evidence="1" type="ORF">OXPF_13410</name>
</gene>
<dbReference type="STRING" id="36849.OXPF_13410"/>
<keyword evidence="2" id="KW-1185">Reference proteome</keyword>
<evidence type="ECO:0000313" key="2">
    <source>
        <dbReference type="Proteomes" id="UP000050326"/>
    </source>
</evidence>
<dbReference type="AlphaFoldDB" id="A0A0P8WAW3"/>
<sequence>MILIDDAGSGSLVGGTLIGLLRVETKEFYSEVIPIKLYNQNNFEKKHYLSYTTDIVKRAFKHLNVEKDENVHICRGYMFDDVRKYFAENNILYEDAKIEDPLQSLIEGSFEDYVVTLGLPRNYIKFTKYPFHFHRLLRWIYADYTNRSKLCKTGWKSWQKYSNLKVKTYTDTVYTNNYYCLKCGKKINRSSSVKVIEYVSNMPNTIYLHKTCP</sequence>
<organism evidence="1 2">
    <name type="scientific">Oxobacter pfennigii</name>
    <dbReference type="NCBI Taxonomy" id="36849"/>
    <lineage>
        <taxon>Bacteria</taxon>
        <taxon>Bacillati</taxon>
        <taxon>Bacillota</taxon>
        <taxon>Clostridia</taxon>
        <taxon>Eubacteriales</taxon>
        <taxon>Clostridiaceae</taxon>
        <taxon>Oxobacter</taxon>
    </lineage>
</organism>
<dbReference type="PATRIC" id="fig|36849.3.peg.1427"/>
<reference evidence="1 2" key="1">
    <citation type="submission" date="2015-09" db="EMBL/GenBank/DDBJ databases">
        <title>Genome sequence of Oxobacter pfennigii DSM 3222.</title>
        <authorList>
            <person name="Poehlein A."/>
            <person name="Bengelsdorf F.R."/>
            <person name="Schiel-Bengelsdorf B."/>
            <person name="Duerre P."/>
            <person name="Daniel R."/>
        </authorList>
    </citation>
    <scope>NUCLEOTIDE SEQUENCE [LARGE SCALE GENOMIC DNA]</scope>
    <source>
        <strain evidence="1 2">DSM 3222</strain>
    </source>
</reference>
<dbReference type="RefSeq" id="WP_054874422.1">
    <property type="nucleotide sequence ID" value="NZ_LKET01000028.1"/>
</dbReference>
<protein>
    <submittedName>
        <fullName evidence="1">Uncharacterized protein</fullName>
    </submittedName>
</protein>
<evidence type="ECO:0000313" key="1">
    <source>
        <dbReference type="EMBL" id="KPU44863.1"/>
    </source>
</evidence>
<name>A0A0P8WAW3_9CLOT</name>
<dbReference type="EMBL" id="LKET01000028">
    <property type="protein sequence ID" value="KPU44863.1"/>
    <property type="molecule type" value="Genomic_DNA"/>
</dbReference>
<accession>A0A0P8WAW3</accession>
<proteinExistence type="predicted"/>
<comment type="caution">
    <text evidence="1">The sequence shown here is derived from an EMBL/GenBank/DDBJ whole genome shotgun (WGS) entry which is preliminary data.</text>
</comment>
<dbReference type="Proteomes" id="UP000050326">
    <property type="component" value="Unassembled WGS sequence"/>
</dbReference>